<feature type="compositionally biased region" description="Low complexity" evidence="4">
    <location>
        <begin position="174"/>
        <end position="183"/>
    </location>
</feature>
<dbReference type="PANTHER" id="PTHR32241">
    <property type="entry name" value="PATATIN-LIKE PROTEIN 6"/>
    <property type="match status" value="1"/>
</dbReference>
<protein>
    <submittedName>
        <fullName evidence="5">Uncharacterized protein</fullName>
    </submittedName>
</protein>
<dbReference type="GO" id="GO:0016042">
    <property type="term" value="P:lipid catabolic process"/>
    <property type="evidence" value="ECO:0007669"/>
    <property type="project" value="UniProtKB-KW"/>
</dbReference>
<evidence type="ECO:0000256" key="3">
    <source>
        <dbReference type="ARBA" id="ARBA00022963"/>
    </source>
</evidence>
<feature type="compositionally biased region" description="Gly residues" evidence="4">
    <location>
        <begin position="197"/>
        <end position="206"/>
    </location>
</feature>
<gene>
    <name evidence="5" type="ORF">CB5_LOCUS6418</name>
</gene>
<evidence type="ECO:0000313" key="5">
    <source>
        <dbReference type="EMBL" id="CAD1823207.1"/>
    </source>
</evidence>
<feature type="region of interest" description="Disordered" evidence="4">
    <location>
        <begin position="171"/>
        <end position="225"/>
    </location>
</feature>
<dbReference type="GO" id="GO:0016787">
    <property type="term" value="F:hydrolase activity"/>
    <property type="evidence" value="ECO:0007669"/>
    <property type="project" value="UniProtKB-KW"/>
</dbReference>
<dbReference type="EMBL" id="LR862142">
    <property type="protein sequence ID" value="CAD1823207.1"/>
    <property type="molecule type" value="Genomic_DNA"/>
</dbReference>
<keyword evidence="3" id="KW-0442">Lipid degradation</keyword>
<dbReference type="PANTHER" id="PTHR32241:SF16">
    <property type="entry name" value="OS06G0677000 PROTEIN"/>
    <property type="match status" value="1"/>
</dbReference>
<reference evidence="5" key="1">
    <citation type="submission" date="2020-07" db="EMBL/GenBank/DDBJ databases">
        <authorList>
            <person name="Lin J."/>
        </authorList>
    </citation>
    <scope>NUCLEOTIDE SEQUENCE</scope>
</reference>
<dbReference type="AlphaFoldDB" id="A0A6V7NXD8"/>
<name>A0A6V7NXD8_ANACO</name>
<accession>A0A6V7NXD8</accession>
<comment type="similarity">
    <text evidence="1">Belongs to the patatin family.</text>
</comment>
<keyword evidence="3" id="KW-0443">Lipid metabolism</keyword>
<evidence type="ECO:0000256" key="4">
    <source>
        <dbReference type="SAM" id="MobiDB-lite"/>
    </source>
</evidence>
<keyword evidence="2" id="KW-0378">Hydrolase</keyword>
<sequence>MRDAAKPLLIPCYDAATGAPYVFSRADAVEGDAYDFFVRDVCAAAYGSAAAAATAAAVSVDGATRVLPAASATAMASPAAAAVTHVLHNKQEFPFVAGVGDLLVVSIGNGGGSGGGAAASEAAEELLRIAGATQADMVDQVLGFAFGESRSASYVRIQGDGVTAVGRRRRCWRSGASSPSSSAAEDDGDDEWREAGLGRGGAGQGRGEAAAEQDPDGPDQARRRRRRHAAHVVVCVVGDHRLDGVRRLLGFSMIIL</sequence>
<evidence type="ECO:0000256" key="2">
    <source>
        <dbReference type="ARBA" id="ARBA00022801"/>
    </source>
</evidence>
<dbReference type="Gene3D" id="3.40.1090.10">
    <property type="entry name" value="Cytosolic phospholipase A2 catalytic domain"/>
    <property type="match status" value="1"/>
</dbReference>
<proteinExistence type="inferred from homology"/>
<organism evidence="5">
    <name type="scientific">Ananas comosus var. bracteatus</name>
    <name type="common">red pineapple</name>
    <dbReference type="NCBI Taxonomy" id="296719"/>
    <lineage>
        <taxon>Eukaryota</taxon>
        <taxon>Viridiplantae</taxon>
        <taxon>Streptophyta</taxon>
        <taxon>Embryophyta</taxon>
        <taxon>Tracheophyta</taxon>
        <taxon>Spermatophyta</taxon>
        <taxon>Magnoliopsida</taxon>
        <taxon>Liliopsida</taxon>
        <taxon>Poales</taxon>
        <taxon>Bromeliaceae</taxon>
        <taxon>Bromelioideae</taxon>
        <taxon>Ananas</taxon>
    </lineage>
</organism>
<evidence type="ECO:0000256" key="1">
    <source>
        <dbReference type="ARBA" id="ARBA00010240"/>
    </source>
</evidence>